<evidence type="ECO:0000256" key="1">
    <source>
        <dbReference type="SAM" id="MobiDB-lite"/>
    </source>
</evidence>
<evidence type="ECO:0000313" key="3">
    <source>
        <dbReference type="Proteomes" id="UP000649617"/>
    </source>
</evidence>
<feature type="region of interest" description="Disordered" evidence="1">
    <location>
        <begin position="142"/>
        <end position="172"/>
    </location>
</feature>
<keyword evidence="3" id="KW-1185">Reference proteome</keyword>
<accession>A0A812Q0B0</accession>
<organism evidence="2 3">
    <name type="scientific">Symbiodinium pilosum</name>
    <name type="common">Dinoflagellate</name>
    <dbReference type="NCBI Taxonomy" id="2952"/>
    <lineage>
        <taxon>Eukaryota</taxon>
        <taxon>Sar</taxon>
        <taxon>Alveolata</taxon>
        <taxon>Dinophyceae</taxon>
        <taxon>Suessiales</taxon>
        <taxon>Symbiodiniaceae</taxon>
        <taxon>Symbiodinium</taxon>
    </lineage>
</organism>
<name>A0A812Q0B0_SYMPI</name>
<dbReference type="OrthoDB" id="439410at2759"/>
<feature type="region of interest" description="Disordered" evidence="1">
    <location>
        <begin position="767"/>
        <end position="803"/>
    </location>
</feature>
<dbReference type="EMBL" id="CAJNIZ010013780">
    <property type="protein sequence ID" value="CAE7353965.1"/>
    <property type="molecule type" value="Genomic_DNA"/>
</dbReference>
<reference evidence="2" key="1">
    <citation type="submission" date="2021-02" db="EMBL/GenBank/DDBJ databases">
        <authorList>
            <person name="Dougan E. K."/>
            <person name="Rhodes N."/>
            <person name="Thang M."/>
            <person name="Chan C."/>
        </authorList>
    </citation>
    <scope>NUCLEOTIDE SEQUENCE</scope>
</reference>
<gene>
    <name evidence="2" type="ORF">SPIL2461_LOCUS8402</name>
</gene>
<dbReference type="AlphaFoldDB" id="A0A812Q0B0"/>
<evidence type="ECO:0000313" key="2">
    <source>
        <dbReference type="EMBL" id="CAE7353965.1"/>
    </source>
</evidence>
<sequence>MKAAVAHLDCLLFIDVNCLLHQYHLIVKDSLLLMDSFLSKLKETHPDITSGFESYVSNLAKACNFWRSHVPEFIDAWESVHGFGKCSRRSEPDPVKYRRYPLAVISGRWGSVENSENFFIERSRELLEPVYLSVLSRYMKSNKEGPGSSKDTKAGKAAARKPKRTVDDEPRAHAQDLLDAGESKEAYALKMSKWAEGAMRTIRNSLFWMFLLVSSKVRGPLNHFFAWAQQQSDNRLIQQLVTGKADAFQNEFGELLSTFDKWFGEALVEASATGWPAEVTNLVRTLSFRMLVHAAASFYMRITMHVQTQRVAEEILGSDILEANCRKIRTLCEAELRYVAQEGRFDLAATPYGSKLFAIVSTLAELLKADTQLVESINSIVRLIGTRCPRIDLETMSARITTKKAVTGNLPRGSESKRWSNVFLYAKPLLLEMTSAGDSYKQILHDVGRWSQPTRTSMSVLDAALKNTDLTKALPDLKPTPERKWASSHAALIKKAVDAAKRESAKLKAFAALRPASMTVICIRQSQEQALQFFLQATSYRSILFVVKLQAKADGSLEVPRDLQITTTMHLLNGLHGPCHDPTAPKTYEVFTMSAVHVSGRQIKCIQDDAGQGLRLCAANTLLAGSPASFIQKGSDVKSAQLALEDMADADGDDALDASLDAELLGSGYYSYGFGEDVADSCSASAELDVELGASAIDAANARRIQQAAGKSTHGAGDAPRCDDVGLLDEAMQLVRAMHADSGIVLTEAELEEEALLLVIRQVEDGKQKQGSSAGDGTGRKRKRGQAGMSAPVQGEMTSSVQPKAVDEAQQLLARRGSDKTASKYKCLEDDAIFLGQILAEAGDDSGPEDNAEGASVVAAVAASDDGKIEETRRRELPKCISSWEKAVATTLESWSDRSRRCALGMGHQDEVSFVVSLPLEWRQLDMQGGDDSAAEDCALELICVRWTDTQKREGRQVRIDSQNRVVFAPSHVFGAAVASQGYPRNLFYDLLHASGAQSRRYKGGLRDQLPPSVVRFLAFVRLVCSFANHVSRQAICRSVNYS</sequence>
<protein>
    <submittedName>
        <fullName evidence="2">Uncharacterized protein</fullName>
    </submittedName>
</protein>
<dbReference type="Proteomes" id="UP000649617">
    <property type="component" value="Unassembled WGS sequence"/>
</dbReference>
<comment type="caution">
    <text evidence="2">The sequence shown here is derived from an EMBL/GenBank/DDBJ whole genome shotgun (WGS) entry which is preliminary data.</text>
</comment>
<proteinExistence type="predicted"/>